<evidence type="ECO:0000313" key="4">
    <source>
        <dbReference type="Proteomes" id="UP000054498"/>
    </source>
</evidence>
<evidence type="ECO:0000256" key="1">
    <source>
        <dbReference type="SAM" id="MobiDB-lite"/>
    </source>
</evidence>
<dbReference type="InterPro" id="IPR011009">
    <property type="entry name" value="Kinase-like_dom_sf"/>
</dbReference>
<dbReference type="InterPro" id="IPR001245">
    <property type="entry name" value="Ser-Thr/Tyr_kinase_cat_dom"/>
</dbReference>
<dbReference type="PANTHER" id="PTHR44329">
    <property type="entry name" value="SERINE/THREONINE-PROTEIN KINASE TNNI3K-RELATED"/>
    <property type="match status" value="1"/>
</dbReference>
<dbReference type="Pfam" id="PF07714">
    <property type="entry name" value="PK_Tyr_Ser-Thr"/>
    <property type="match status" value="1"/>
</dbReference>
<feature type="compositionally biased region" description="Low complexity" evidence="1">
    <location>
        <begin position="71"/>
        <end position="89"/>
    </location>
</feature>
<keyword evidence="3" id="KW-0418">Kinase</keyword>
<dbReference type="SUPFAM" id="SSF56112">
    <property type="entry name" value="Protein kinase-like (PK-like)"/>
    <property type="match status" value="1"/>
</dbReference>
<evidence type="ECO:0000259" key="2">
    <source>
        <dbReference type="PROSITE" id="PS50011"/>
    </source>
</evidence>
<dbReference type="PROSITE" id="PS50011">
    <property type="entry name" value="PROTEIN_KINASE_DOM"/>
    <property type="match status" value="1"/>
</dbReference>
<keyword evidence="3" id="KW-0808">Transferase</keyword>
<dbReference type="Gene3D" id="1.10.510.10">
    <property type="entry name" value="Transferase(Phosphotransferase) domain 1"/>
    <property type="match status" value="1"/>
</dbReference>
<proteinExistence type="predicted"/>
<dbReference type="GO" id="GO:0005524">
    <property type="term" value="F:ATP binding"/>
    <property type="evidence" value="ECO:0007669"/>
    <property type="project" value="InterPro"/>
</dbReference>
<dbReference type="InterPro" id="IPR051681">
    <property type="entry name" value="Ser/Thr_Kinases-Pseudokinases"/>
</dbReference>
<gene>
    <name evidence="3" type="ORF">MNEG_15313</name>
</gene>
<dbReference type="Proteomes" id="UP000054498">
    <property type="component" value="Unassembled WGS sequence"/>
</dbReference>
<dbReference type="InterPro" id="IPR000719">
    <property type="entry name" value="Prot_kinase_dom"/>
</dbReference>
<sequence>MEALLSASLSHPNIVRTLKWASVHGEDRLEQPRLLLGETLPPPDNPALTRIQELRAQAQALAKARQEGPPQQTQSRQQQQQQQEQQQQEQKQERERRRRQEKEEEQQQQQQREQQRWEQQYRASEVVVLDDAVPCGGAAGEAVGGGPGGACQDPQTWMVLEYCDRGCLQDAIDQGWLRDSPSFKTGRPNTLAVLATAREIASGMAYLHSQNVIHGDLSAFNVMLSSAAPGAALCGRGFVAKVADFGLSRVLDCGSKIQTSTYGTMTAMAPEVLSQGVISKQADVYSWGVLLWQM</sequence>
<name>A0A0D2MBF7_9CHLO</name>
<protein>
    <submittedName>
        <fullName evidence="3">Mitogen-activated protein kinase kinase kinase</fullName>
    </submittedName>
</protein>
<dbReference type="OrthoDB" id="539901at2759"/>
<dbReference type="GeneID" id="25732962"/>
<organism evidence="3 4">
    <name type="scientific">Monoraphidium neglectum</name>
    <dbReference type="NCBI Taxonomy" id="145388"/>
    <lineage>
        <taxon>Eukaryota</taxon>
        <taxon>Viridiplantae</taxon>
        <taxon>Chlorophyta</taxon>
        <taxon>core chlorophytes</taxon>
        <taxon>Chlorophyceae</taxon>
        <taxon>CS clade</taxon>
        <taxon>Sphaeropleales</taxon>
        <taxon>Selenastraceae</taxon>
        <taxon>Monoraphidium</taxon>
    </lineage>
</organism>
<dbReference type="RefSeq" id="XP_013891670.1">
    <property type="nucleotide sequence ID" value="XM_014036216.1"/>
</dbReference>
<keyword evidence="4" id="KW-1185">Reference proteome</keyword>
<accession>A0A0D2MBF7</accession>
<feature type="compositionally biased region" description="Basic and acidic residues" evidence="1">
    <location>
        <begin position="90"/>
        <end position="102"/>
    </location>
</feature>
<dbReference type="GO" id="GO:0004674">
    <property type="term" value="F:protein serine/threonine kinase activity"/>
    <property type="evidence" value="ECO:0007669"/>
    <property type="project" value="TreeGrafter"/>
</dbReference>
<feature type="region of interest" description="Disordered" evidence="1">
    <location>
        <begin position="58"/>
        <end position="111"/>
    </location>
</feature>
<dbReference type="STRING" id="145388.A0A0D2MBF7"/>
<reference evidence="3 4" key="1">
    <citation type="journal article" date="2013" name="BMC Genomics">
        <title>Reconstruction of the lipid metabolism for the microalga Monoraphidium neglectum from its genome sequence reveals characteristics suitable for biofuel production.</title>
        <authorList>
            <person name="Bogen C."/>
            <person name="Al-Dilaimi A."/>
            <person name="Albersmeier A."/>
            <person name="Wichmann J."/>
            <person name="Grundmann M."/>
            <person name="Rupp O."/>
            <person name="Lauersen K.J."/>
            <person name="Blifernez-Klassen O."/>
            <person name="Kalinowski J."/>
            <person name="Goesmann A."/>
            <person name="Mussgnug J.H."/>
            <person name="Kruse O."/>
        </authorList>
    </citation>
    <scope>NUCLEOTIDE SEQUENCE [LARGE SCALE GENOMIC DNA]</scope>
    <source>
        <strain evidence="3 4">SAG 48.87</strain>
    </source>
</reference>
<dbReference type="PANTHER" id="PTHR44329:SF214">
    <property type="entry name" value="PROTEIN KINASE DOMAIN-CONTAINING PROTEIN"/>
    <property type="match status" value="1"/>
</dbReference>
<dbReference type="AlphaFoldDB" id="A0A0D2MBF7"/>
<evidence type="ECO:0000313" key="3">
    <source>
        <dbReference type="EMBL" id="KIY92650.1"/>
    </source>
</evidence>
<dbReference type="KEGG" id="mng:MNEG_15313"/>
<feature type="domain" description="Protein kinase" evidence="2">
    <location>
        <begin position="61"/>
        <end position="294"/>
    </location>
</feature>
<dbReference type="EMBL" id="KK105433">
    <property type="protein sequence ID" value="KIY92650.1"/>
    <property type="molecule type" value="Genomic_DNA"/>
</dbReference>